<reference evidence="6" key="1">
    <citation type="submission" date="2016-10" db="EMBL/GenBank/DDBJ databases">
        <authorList>
            <person name="Varghese N."/>
            <person name="Submissions S."/>
        </authorList>
    </citation>
    <scope>NUCLEOTIDE SEQUENCE [LARGE SCALE GENOMIC DNA]</scope>
    <source>
        <strain evidence="6">DSM 10146</strain>
    </source>
</reference>
<dbReference type="STRING" id="282683.SAMN04488105_104160"/>
<dbReference type="SUPFAM" id="SSF56176">
    <property type="entry name" value="FAD-binding/transporter-associated domain-like"/>
    <property type="match status" value="1"/>
</dbReference>
<dbReference type="SMART" id="SM01092">
    <property type="entry name" value="CO_deh_flav_C"/>
    <property type="match status" value="1"/>
</dbReference>
<evidence type="ECO:0000256" key="1">
    <source>
        <dbReference type="ARBA" id="ARBA00022630"/>
    </source>
</evidence>
<dbReference type="PANTHER" id="PTHR42659:SF2">
    <property type="entry name" value="XANTHINE DEHYDROGENASE SUBUNIT C-RELATED"/>
    <property type="match status" value="1"/>
</dbReference>
<dbReference type="RefSeq" id="WP_089957300.1">
    <property type="nucleotide sequence ID" value="NZ_FNAV01000004.1"/>
</dbReference>
<evidence type="ECO:0000313" key="5">
    <source>
        <dbReference type="EMBL" id="SDE49683.1"/>
    </source>
</evidence>
<dbReference type="OrthoDB" id="9814706at2"/>
<dbReference type="GO" id="GO:0071949">
    <property type="term" value="F:FAD binding"/>
    <property type="evidence" value="ECO:0007669"/>
    <property type="project" value="InterPro"/>
</dbReference>
<dbReference type="Pfam" id="PF03450">
    <property type="entry name" value="CO_deh_flav_C"/>
    <property type="match status" value="1"/>
</dbReference>
<dbReference type="SUPFAM" id="SSF55447">
    <property type="entry name" value="CO dehydrogenase flavoprotein C-terminal domain-like"/>
    <property type="match status" value="1"/>
</dbReference>
<keyword evidence="2" id="KW-0274">FAD</keyword>
<evidence type="ECO:0000313" key="6">
    <source>
        <dbReference type="Proteomes" id="UP000198994"/>
    </source>
</evidence>
<dbReference type="PROSITE" id="PS51387">
    <property type="entry name" value="FAD_PCMH"/>
    <property type="match status" value="1"/>
</dbReference>
<dbReference type="Pfam" id="PF00941">
    <property type="entry name" value="FAD_binding_5"/>
    <property type="match status" value="1"/>
</dbReference>
<dbReference type="GO" id="GO:0016491">
    <property type="term" value="F:oxidoreductase activity"/>
    <property type="evidence" value="ECO:0007669"/>
    <property type="project" value="UniProtKB-KW"/>
</dbReference>
<accession>A0A1G7DDU4</accession>
<dbReference type="InterPro" id="IPR036318">
    <property type="entry name" value="FAD-bd_PCMH-like_sf"/>
</dbReference>
<dbReference type="Gene3D" id="3.30.465.10">
    <property type="match status" value="1"/>
</dbReference>
<dbReference type="EMBL" id="FNAV01000004">
    <property type="protein sequence ID" value="SDE49683.1"/>
    <property type="molecule type" value="Genomic_DNA"/>
</dbReference>
<organism evidence="5 6">
    <name type="scientific">Salipiger thiooxidans</name>
    <dbReference type="NCBI Taxonomy" id="282683"/>
    <lineage>
        <taxon>Bacteria</taxon>
        <taxon>Pseudomonadati</taxon>
        <taxon>Pseudomonadota</taxon>
        <taxon>Alphaproteobacteria</taxon>
        <taxon>Rhodobacterales</taxon>
        <taxon>Roseobacteraceae</taxon>
        <taxon>Salipiger</taxon>
    </lineage>
</organism>
<dbReference type="InterPro" id="IPR016167">
    <property type="entry name" value="FAD-bd_PCMH_sub1"/>
</dbReference>
<protein>
    <submittedName>
        <fullName evidence="5">CO or xanthine dehydrogenase, FAD-binding subunit</fullName>
    </submittedName>
</protein>
<gene>
    <name evidence="5" type="ORF">SAMN04488105_104160</name>
</gene>
<evidence type="ECO:0000259" key="4">
    <source>
        <dbReference type="PROSITE" id="PS51387"/>
    </source>
</evidence>
<feature type="domain" description="FAD-binding PCMH-type" evidence="4">
    <location>
        <begin position="1"/>
        <end position="168"/>
    </location>
</feature>
<dbReference type="InterPro" id="IPR002346">
    <property type="entry name" value="Mopterin_DH_FAD-bd"/>
</dbReference>
<dbReference type="InterPro" id="IPR005107">
    <property type="entry name" value="CO_DH_flav_C"/>
</dbReference>
<keyword evidence="6" id="KW-1185">Reference proteome</keyword>
<keyword evidence="3" id="KW-0560">Oxidoreductase</keyword>
<name>A0A1G7DDU4_9RHOB</name>
<dbReference type="InterPro" id="IPR036683">
    <property type="entry name" value="CO_DH_flav_C_dom_sf"/>
</dbReference>
<dbReference type="InterPro" id="IPR016166">
    <property type="entry name" value="FAD-bd_PCMH"/>
</dbReference>
<evidence type="ECO:0000256" key="3">
    <source>
        <dbReference type="ARBA" id="ARBA00023002"/>
    </source>
</evidence>
<dbReference type="Gene3D" id="3.30.390.50">
    <property type="entry name" value="CO dehydrogenase flavoprotein, C-terminal domain"/>
    <property type="match status" value="1"/>
</dbReference>
<dbReference type="InterPro" id="IPR016169">
    <property type="entry name" value="FAD-bd_PCMH_sub2"/>
</dbReference>
<dbReference type="AlphaFoldDB" id="A0A1G7DDU4"/>
<dbReference type="Gene3D" id="3.30.43.10">
    <property type="entry name" value="Uridine Diphospho-n-acetylenolpyruvylglucosamine Reductase, domain 2"/>
    <property type="match status" value="1"/>
</dbReference>
<sequence length="280" mass="28276">MSLHRPETLDDALSLMGGGAAVALGGGTDLYPALRDGVPPSEMVDLTRVAGLRGITRDGSGWRIGAATSWTQVARAELPPLFDGLGAAAREVGSVQIQNAGTVAGNLCNASPAADGVPALLALDASVELATGTGTRVLPLAQFITGPRATELAPGEIVTAVLIPDVAGSGAFLKLGARRYLVISIAMVSAVVAVEAGRIASARIAVGACSPVARRLEGLESLLAGCGAGAAEPVILGYDYPELSPIDDVRARAGYRREAVATLVARAVALAVEKEASHVA</sequence>
<dbReference type="InterPro" id="IPR051312">
    <property type="entry name" value="Diverse_Substr_Oxidored"/>
</dbReference>
<keyword evidence="1" id="KW-0285">Flavoprotein</keyword>
<dbReference type="Proteomes" id="UP000198994">
    <property type="component" value="Unassembled WGS sequence"/>
</dbReference>
<proteinExistence type="predicted"/>
<evidence type="ECO:0000256" key="2">
    <source>
        <dbReference type="ARBA" id="ARBA00022827"/>
    </source>
</evidence>
<dbReference type="PANTHER" id="PTHR42659">
    <property type="entry name" value="XANTHINE DEHYDROGENASE SUBUNIT C-RELATED"/>
    <property type="match status" value="1"/>
</dbReference>